<accession>A0A1A9HZL5</accession>
<protein>
    <submittedName>
        <fullName evidence="2">Uncharacterized protein</fullName>
    </submittedName>
</protein>
<name>A0A1A9HZL5_9BACT</name>
<dbReference type="AlphaFoldDB" id="A0A1A9HZL5"/>
<dbReference type="STRING" id="1176587.A8C56_01160"/>
<keyword evidence="1" id="KW-0472">Membrane</keyword>
<dbReference type="EMBL" id="CP015772">
    <property type="protein sequence ID" value="ANH79764.1"/>
    <property type="molecule type" value="Genomic_DNA"/>
</dbReference>
<feature type="transmembrane region" description="Helical" evidence="1">
    <location>
        <begin position="20"/>
        <end position="39"/>
    </location>
</feature>
<keyword evidence="1" id="KW-0812">Transmembrane</keyword>
<organism evidence="2 3">
    <name type="scientific">Niabella ginsenosidivorans</name>
    <dbReference type="NCBI Taxonomy" id="1176587"/>
    <lineage>
        <taxon>Bacteria</taxon>
        <taxon>Pseudomonadati</taxon>
        <taxon>Bacteroidota</taxon>
        <taxon>Chitinophagia</taxon>
        <taxon>Chitinophagales</taxon>
        <taxon>Chitinophagaceae</taxon>
        <taxon>Niabella</taxon>
    </lineage>
</organism>
<keyword evidence="3" id="KW-1185">Reference proteome</keyword>
<dbReference type="Proteomes" id="UP000077667">
    <property type="component" value="Chromosome"/>
</dbReference>
<evidence type="ECO:0000256" key="1">
    <source>
        <dbReference type="SAM" id="Phobius"/>
    </source>
</evidence>
<gene>
    <name evidence="2" type="ORF">A8C56_01160</name>
</gene>
<reference evidence="2 3" key="1">
    <citation type="submission" date="2016-05" db="EMBL/GenBank/DDBJ databases">
        <title>Niabella ginsenosidivorans BS26 whole genome sequencing.</title>
        <authorList>
            <person name="Im W.T."/>
            <person name="Siddiqi M.Z."/>
        </authorList>
    </citation>
    <scope>NUCLEOTIDE SEQUENCE [LARGE SCALE GENOMIC DNA]</scope>
    <source>
        <strain evidence="2 3">BS26</strain>
    </source>
</reference>
<sequence length="62" mass="7455">MKYRTGPFDPGFANLLRWPKIPAPDGSFTLLIWIIYFTFAPHEKHKQFIYKEWDFLTGLHKK</sequence>
<keyword evidence="1" id="KW-1133">Transmembrane helix</keyword>
<dbReference type="RefSeq" id="WP_067750964.1">
    <property type="nucleotide sequence ID" value="NZ_CP015772.1"/>
</dbReference>
<evidence type="ECO:0000313" key="3">
    <source>
        <dbReference type="Proteomes" id="UP000077667"/>
    </source>
</evidence>
<dbReference type="KEGG" id="nia:A8C56_01160"/>
<evidence type="ECO:0000313" key="2">
    <source>
        <dbReference type="EMBL" id="ANH79764.1"/>
    </source>
</evidence>
<proteinExistence type="predicted"/>